<feature type="compositionally biased region" description="Basic and acidic residues" evidence="1">
    <location>
        <begin position="104"/>
        <end position="123"/>
    </location>
</feature>
<feature type="region of interest" description="Disordered" evidence="1">
    <location>
        <begin position="2200"/>
        <end position="2368"/>
    </location>
</feature>
<feature type="compositionally biased region" description="Low complexity" evidence="1">
    <location>
        <begin position="1439"/>
        <end position="1453"/>
    </location>
</feature>
<feature type="compositionally biased region" description="Basic and acidic residues" evidence="1">
    <location>
        <begin position="1556"/>
        <end position="1565"/>
    </location>
</feature>
<feature type="compositionally biased region" description="Polar residues" evidence="1">
    <location>
        <begin position="1894"/>
        <end position="1903"/>
    </location>
</feature>
<dbReference type="GeneID" id="94428159"/>
<feature type="compositionally biased region" description="Basic residues" evidence="1">
    <location>
        <begin position="852"/>
        <end position="862"/>
    </location>
</feature>
<feature type="compositionally biased region" description="Low complexity" evidence="1">
    <location>
        <begin position="2328"/>
        <end position="2342"/>
    </location>
</feature>
<proteinExistence type="predicted"/>
<feature type="compositionally biased region" description="Basic residues" evidence="1">
    <location>
        <begin position="1721"/>
        <end position="1736"/>
    </location>
</feature>
<feature type="compositionally biased region" description="Acidic residues" evidence="1">
    <location>
        <begin position="2292"/>
        <end position="2307"/>
    </location>
</feature>
<feature type="region of interest" description="Disordered" evidence="1">
    <location>
        <begin position="1969"/>
        <end position="2018"/>
    </location>
</feature>
<feature type="compositionally biased region" description="Low complexity" evidence="1">
    <location>
        <begin position="1568"/>
        <end position="1590"/>
    </location>
</feature>
<feature type="compositionally biased region" description="Basic and acidic residues" evidence="1">
    <location>
        <begin position="2236"/>
        <end position="2291"/>
    </location>
</feature>
<feature type="compositionally biased region" description="Low complexity" evidence="1">
    <location>
        <begin position="827"/>
        <end position="838"/>
    </location>
</feature>
<dbReference type="Proteomes" id="UP000221165">
    <property type="component" value="Unassembled WGS sequence"/>
</dbReference>
<reference evidence="2 3" key="1">
    <citation type="journal article" date="2017" name="Int. J. Parasitol.">
        <title>The genome of the protozoan parasite Cystoisospora suis and a reverse vaccinology approach to identify vaccine candidates.</title>
        <authorList>
            <person name="Palmieri N."/>
            <person name="Shrestha A."/>
            <person name="Ruttkowski B."/>
            <person name="Beck T."/>
            <person name="Vogl C."/>
            <person name="Tomley F."/>
            <person name="Blake D.P."/>
            <person name="Joachim A."/>
        </authorList>
    </citation>
    <scope>NUCLEOTIDE SEQUENCE [LARGE SCALE GENOMIC DNA]</scope>
    <source>
        <strain evidence="2 3">Wien I</strain>
    </source>
</reference>
<feature type="region of interest" description="Disordered" evidence="1">
    <location>
        <begin position="974"/>
        <end position="1003"/>
    </location>
</feature>
<feature type="compositionally biased region" description="Basic and acidic residues" evidence="1">
    <location>
        <begin position="16"/>
        <end position="31"/>
    </location>
</feature>
<feature type="region of interest" description="Disordered" evidence="1">
    <location>
        <begin position="276"/>
        <end position="318"/>
    </location>
</feature>
<dbReference type="GO" id="GO:0019992">
    <property type="term" value="F:diacylglycerol binding"/>
    <property type="evidence" value="ECO:0007669"/>
    <property type="project" value="InterPro"/>
</dbReference>
<feature type="compositionally biased region" description="Basic and acidic residues" evidence="1">
    <location>
        <begin position="717"/>
        <end position="729"/>
    </location>
</feature>
<feature type="compositionally biased region" description="Basic and acidic residues" evidence="1">
    <location>
        <begin position="1135"/>
        <end position="1148"/>
    </location>
</feature>
<feature type="compositionally biased region" description="Acidic residues" evidence="1">
    <location>
        <begin position="1099"/>
        <end position="1109"/>
    </location>
</feature>
<feature type="compositionally biased region" description="Basic and acidic residues" evidence="1">
    <location>
        <begin position="1224"/>
        <end position="1235"/>
    </location>
</feature>
<feature type="region of interest" description="Disordered" evidence="1">
    <location>
        <begin position="928"/>
        <end position="947"/>
    </location>
</feature>
<dbReference type="InterPro" id="IPR027080">
    <property type="entry name" value="Unc-13"/>
</dbReference>
<feature type="region of interest" description="Disordered" evidence="1">
    <location>
        <begin position="1175"/>
        <end position="1513"/>
    </location>
</feature>
<feature type="compositionally biased region" description="Low complexity" evidence="1">
    <location>
        <begin position="928"/>
        <end position="939"/>
    </location>
</feature>
<keyword evidence="3" id="KW-1185">Reference proteome</keyword>
<feature type="compositionally biased region" description="Basic and acidic residues" evidence="1">
    <location>
        <begin position="1044"/>
        <end position="1069"/>
    </location>
</feature>
<comment type="caution">
    <text evidence="2">The sequence shown here is derived from an EMBL/GenBank/DDBJ whole genome shotgun (WGS) entry which is preliminary data.</text>
</comment>
<feature type="compositionally biased region" description="Low complexity" evidence="1">
    <location>
        <begin position="759"/>
        <end position="768"/>
    </location>
</feature>
<feature type="compositionally biased region" description="Basic and acidic residues" evidence="1">
    <location>
        <begin position="1315"/>
        <end position="1394"/>
    </location>
</feature>
<feature type="region of interest" description="Disordered" evidence="1">
    <location>
        <begin position="1039"/>
        <end position="1148"/>
    </location>
</feature>
<feature type="region of interest" description="Disordered" evidence="1">
    <location>
        <begin position="1771"/>
        <end position="1903"/>
    </location>
</feature>
<feature type="compositionally biased region" description="Basic and acidic residues" evidence="1">
    <location>
        <begin position="1401"/>
        <end position="1413"/>
    </location>
</feature>
<feature type="compositionally biased region" description="Polar residues" evidence="1">
    <location>
        <begin position="1972"/>
        <end position="1986"/>
    </location>
</feature>
<dbReference type="RefSeq" id="XP_067923080.1">
    <property type="nucleotide sequence ID" value="XM_068064948.1"/>
</dbReference>
<dbReference type="PANTHER" id="PTHR10480">
    <property type="entry name" value="PROTEIN UNC-13 HOMOLOG"/>
    <property type="match status" value="1"/>
</dbReference>
<feature type="region of interest" description="Disordered" evidence="1">
    <location>
        <begin position="1713"/>
        <end position="1739"/>
    </location>
</feature>
<evidence type="ECO:0000313" key="2">
    <source>
        <dbReference type="EMBL" id="PHJ21397.1"/>
    </source>
</evidence>
<feature type="compositionally biased region" description="Basic and acidic residues" evidence="1">
    <location>
        <begin position="1189"/>
        <end position="1211"/>
    </location>
</feature>
<feature type="compositionally biased region" description="Low complexity" evidence="1">
    <location>
        <begin position="590"/>
        <end position="599"/>
    </location>
</feature>
<dbReference type="VEuPathDB" id="ToxoDB:CSUI_004764"/>
<feature type="region of interest" description="Disordered" evidence="1">
    <location>
        <begin position="717"/>
        <end position="742"/>
    </location>
</feature>
<protein>
    <submittedName>
        <fullName evidence="2">Uncharacterized protein</fullName>
    </submittedName>
</protein>
<feature type="region of interest" description="Disordered" evidence="1">
    <location>
        <begin position="1"/>
        <end position="123"/>
    </location>
</feature>
<feature type="compositionally biased region" description="Basic and acidic residues" evidence="1">
    <location>
        <begin position="1818"/>
        <end position="1875"/>
    </location>
</feature>
<feature type="region of interest" description="Disordered" evidence="1">
    <location>
        <begin position="759"/>
        <end position="898"/>
    </location>
</feature>
<feature type="compositionally biased region" description="Basic residues" evidence="1">
    <location>
        <begin position="979"/>
        <end position="991"/>
    </location>
</feature>
<evidence type="ECO:0000256" key="1">
    <source>
        <dbReference type="SAM" id="MobiDB-lite"/>
    </source>
</evidence>
<feature type="region of interest" description="Disordered" evidence="1">
    <location>
        <begin position="563"/>
        <end position="636"/>
    </location>
</feature>
<dbReference type="EMBL" id="MIGC01002261">
    <property type="protein sequence ID" value="PHJ21397.1"/>
    <property type="molecule type" value="Genomic_DNA"/>
</dbReference>
<feature type="compositionally biased region" description="Polar residues" evidence="1">
    <location>
        <begin position="783"/>
        <end position="809"/>
    </location>
</feature>
<accession>A0A2C6KW51</accession>
<dbReference type="GO" id="GO:0005886">
    <property type="term" value="C:plasma membrane"/>
    <property type="evidence" value="ECO:0007669"/>
    <property type="project" value="TreeGrafter"/>
</dbReference>
<feature type="compositionally biased region" description="Polar residues" evidence="1">
    <location>
        <begin position="291"/>
        <end position="300"/>
    </location>
</feature>
<dbReference type="GO" id="GO:0017075">
    <property type="term" value="F:syntaxin-1 binding"/>
    <property type="evidence" value="ECO:0007669"/>
    <property type="project" value="TreeGrafter"/>
</dbReference>
<feature type="region of interest" description="Disordered" evidence="1">
    <location>
        <begin position="518"/>
        <end position="542"/>
    </location>
</feature>
<name>A0A2C6KW51_9APIC</name>
<feature type="compositionally biased region" description="Basic and acidic residues" evidence="1">
    <location>
        <begin position="2343"/>
        <end position="2358"/>
    </location>
</feature>
<feature type="compositionally biased region" description="Basic and acidic residues" evidence="1">
    <location>
        <begin position="1794"/>
        <end position="1808"/>
    </location>
</feature>
<dbReference type="GO" id="GO:0005516">
    <property type="term" value="F:calmodulin binding"/>
    <property type="evidence" value="ECO:0007669"/>
    <property type="project" value="TreeGrafter"/>
</dbReference>
<feature type="compositionally biased region" description="Low complexity" evidence="1">
    <location>
        <begin position="1604"/>
        <end position="1617"/>
    </location>
</feature>
<feature type="compositionally biased region" description="Low complexity" evidence="1">
    <location>
        <begin position="56"/>
        <end position="71"/>
    </location>
</feature>
<sequence>MTSDTSLPVSSCPRITKKDLDLKKEREEEQRNVFAKHTPHTHSARLSLPDRRHLDTSQPSSQTSSYSVPPHSEGDEKNRKTSQQTSSSLAIALRQPSGSKSHLHPSEEEKNSTLDKERESKDLSMKKPVLPLAILLGRWWGGSGVKILKPVWIASTPRMFSSLDYNLPIPFPTSSRVYRQPHPVGDQSGTRLFSPFVTSYGQQPQGPSNRLTTLHPFFYPSARQWNPHLSRSPSPSPLNLYNVSPSLEFSRCFPSSKKSLIISSFHLFQFDSSLPRLPEGGREEDEEEASPMTTTSSRSIPTARFKPGERTKSSITRSSTHALPFQKIPIDCFFTGVVGTSELKKTKKTNEEEEEEEEVSPEVRRIWVTCVTEKMTRLRELIHSPSPLAVLCNPTDELYILPYIDDGSQAFLLPSLPNLSSSSLHRLLVCAALWTRVKETRLPADVFILQMLHVTERETEILLLSCICHFVRTALLYFIPDSLFHSIASVVNKTSLLRAAGGESLCDFLSNYSNYRHSSSSSSSRNTGMCFPSSSSSTKNPRLYPVPAASSSSSFLSSSSISPYDHVVPPQQNPTSSVSESRRPEKRPPRFSSTSSTSPSDRKDKKQLEGLPPPTTTTTSDKHLSTSLISPSSAPPPHVLLLPSSVRAFWLDVAIETAFDATSILQLLHLLQLQDLCLGRLSVIHSLQRQIRRNRERLRTLTLLRWENQAMRRTRIEDEKHIKIRKGEKNSSSSSPSLPKDQHLQKRFSLVFPVLPGFSSPSTSSSSPLKRKKRRATDRDPYTSKSNRPRNSIETRSSISSLPPRQGQTRRSRVEDIYEEEDDGDVSLSSSSSSFSLSPEEKIPPNIASRDKHLHKTERHRNHLSDKNGEEKQSLKRPHSYRKNRTQTKKKKRSCFQDRRDFLQPPSWRFISNTPKIPYLLKSSSLLTPHDTNPHTHSSSSHHHPAPPSFPLLPCCSLVATALCRDCLKLQESELPSSRTKKKDKKKKKKIDRQLLLSPSTQLLQQEAENNTRLFSKQTENHQLSSSALPCNLALSIKPLPSSSRKEHRMENDGNKDGDSRREAHEERSNSLLSYMRDGEEKNGNDGAEPSHQGPSQNEEQEGEEEEEVFLSNSSSPAKRRNAGAGEGKEEDEEGKSFYRDDDVQDEKANTGCLYTREKHQDDCEEDFEAAGYSFPSFVTLDNEALKPQGEEREHDIYDQMKEEEQERHEEQEEAEDKLSCLSRSDEGSEPEERNLSPPQSFFDVPPISIATESRTSPHAPPENRSEVVERINSREEKEVIGEKKDDMKTSCVDSSKVEREGDSSLCPSNEEDEQGRNLRLDQLLQEKKDNNPSEETKEASEEKQEENVDENQERIDGGGTQEERSVTKIADDVYEQNKKPRFYDGKGSEETERRRWRRKEQKEHIEEEEKRRSLYPTPTEGQFLTSPLRAGRPPPSLPSSSSNFPSVSGNPPQLGKNDFPHPSSASSSASSSSSFSSLPLPMTCSSSSFSLKDKKGEEVDQNGGARCSLRDQQKAGNLLDSKTFTCPPSSSSCVHTAAASPLYTESHSSSEGEEEKGIRGEEHGVYFSSSWSSSSFSPTTSSLEPTTSEESTDSLSKEHTDTSTDTASSSPSSCFSHSHRVHRSRKPQDRQMSSFSSSLFIENHLPIYFTVCTADLLKGCSPHAQGSGIPHNPLSLHKQNTVANRGRTNTSAPPDVYCYNCGHGFHFSTYLRPSEMQGSGKKKKKKEKTKKRINKGRPFALLLSKGRHEDTMRKSEALWLLEEDDWATVEDSLPNQTHERRSGASLPKRRERKKAEEVSTTSYREEANTGEQASMESRGRIETEKESEEKREVEDERDDVFFMERKWQQEEEEKKKKEEKEEERDSMTEVREVSDPNQGDGYVSPSDQRNRQGRSNHSIRPSTESILHHYIHILDETGNTDGVLLRVSHQNLPPGLLFQAPLLTQQQRWKILERLFACRDSDLYARAPPSHMNSTASLSFTSTGDQVKKNTADSSSCSPLGGWEREGSTKDLGWSDGEPRQRWVRMNRFLSLQEKEAKENKDYRENALEEEEEKEKKMQDSWRQAKNRLLNIETTLRDTNIVRQATAIARCHSAVPSIECKEAHWYHFLDPPPPSSPIFPSFSASLAAFYQRMPGHKEILSPTFEESFFSCIFRVYLQLPRSSAHALWTHLFPFHFPTRKTLQRTKVLFLKVQRELKKRTQSMLDVPREEESAVSGNKRNDRSKTEIPSPSPSRHKSDSDTRRMKVDHDADKRTGKEDAEKAEGNAEDSNRRGGGERRRKVEGEGLRLMKEEEEAEEGGEGQEEDQITIGERKGDASYYKIGRSPYTSRETNSTRQTTETSRSTEEDLHKKEKEKEKRKSMKKSSLELAKVESEKNALWCLLRATAEAYARLTLTVKCQDLVLGNYYHNVP</sequence>
<feature type="compositionally biased region" description="Low complexity" evidence="1">
    <location>
        <begin position="1464"/>
        <end position="1478"/>
    </location>
</feature>
<dbReference type="OrthoDB" id="10441135at2759"/>
<organism evidence="2 3">
    <name type="scientific">Cystoisospora suis</name>
    <dbReference type="NCBI Taxonomy" id="483139"/>
    <lineage>
        <taxon>Eukaryota</taxon>
        <taxon>Sar</taxon>
        <taxon>Alveolata</taxon>
        <taxon>Apicomplexa</taxon>
        <taxon>Conoidasida</taxon>
        <taxon>Coccidia</taxon>
        <taxon>Eucoccidiorida</taxon>
        <taxon>Eimeriorina</taxon>
        <taxon>Sarcocystidae</taxon>
        <taxon>Cystoisospora</taxon>
    </lineage>
</organism>
<feature type="compositionally biased region" description="Basic and acidic residues" evidence="1">
    <location>
        <begin position="1262"/>
        <end position="1289"/>
    </location>
</feature>
<feature type="region of interest" description="Disordered" evidence="1">
    <location>
        <begin position="2041"/>
        <end position="2061"/>
    </location>
</feature>
<feature type="compositionally biased region" description="Low complexity" evidence="1">
    <location>
        <begin position="994"/>
        <end position="1003"/>
    </location>
</feature>
<gene>
    <name evidence="2" type="ORF">CSUI_004764</name>
</gene>
<dbReference type="PANTHER" id="PTHR10480:SF12">
    <property type="entry name" value="UNC-13, ISOFORM E"/>
    <property type="match status" value="1"/>
</dbReference>
<dbReference type="GO" id="GO:0061789">
    <property type="term" value="P:dense core granule priming"/>
    <property type="evidence" value="ECO:0007669"/>
    <property type="project" value="TreeGrafter"/>
</dbReference>
<feature type="compositionally biased region" description="Basic residues" evidence="1">
    <location>
        <begin position="875"/>
        <end position="894"/>
    </location>
</feature>
<feature type="compositionally biased region" description="Basic and acidic residues" evidence="1">
    <location>
        <begin position="863"/>
        <end position="874"/>
    </location>
</feature>
<feature type="region of interest" description="Disordered" evidence="1">
    <location>
        <begin position="1527"/>
        <end position="1632"/>
    </location>
</feature>
<evidence type="ECO:0000313" key="3">
    <source>
        <dbReference type="Proteomes" id="UP000221165"/>
    </source>
</evidence>